<evidence type="ECO:0000313" key="2">
    <source>
        <dbReference type="Proteomes" id="UP001235269"/>
    </source>
</evidence>
<sequence>MNTDQGPRKRPFHHLDKVLEIWSPAPVCEGQGMLQGLSDWWIETVAREIDANPIFSGLTPRARRNPRKRAAYLAERAASPSPSHLRTGIYTSDYILGCRQDVAVELDVLRRAVKADMAGGKAVDWSAIATDLVTEPGIAFYFPALTAHPAVLFDDLRNAELARIDKAASEARAKEARRIAADMARAEDKLKYQAQREAARQQTLAKITVLESELKRLNILFLNATEFMDRARLMIAIESREDAVKQLRSRL</sequence>
<comment type="caution">
    <text evidence="1">The sequence shown here is derived from an EMBL/GenBank/DDBJ whole genome shotgun (WGS) entry which is preliminary data.</text>
</comment>
<dbReference type="RefSeq" id="WP_307160389.1">
    <property type="nucleotide sequence ID" value="NZ_JAUSWH010000028.1"/>
</dbReference>
<dbReference type="Proteomes" id="UP001235269">
    <property type="component" value="Unassembled WGS sequence"/>
</dbReference>
<protein>
    <submittedName>
        <fullName evidence="1">Uncharacterized protein</fullName>
    </submittedName>
</protein>
<keyword evidence="2" id="KW-1185">Reference proteome</keyword>
<evidence type="ECO:0000313" key="1">
    <source>
        <dbReference type="EMBL" id="MDQ0458294.1"/>
    </source>
</evidence>
<gene>
    <name evidence="1" type="ORF">QO005_004654</name>
</gene>
<organism evidence="1 2">
    <name type="scientific">Rhizobium paknamense</name>
    <dbReference type="NCBI Taxonomy" id="1206817"/>
    <lineage>
        <taxon>Bacteria</taxon>
        <taxon>Pseudomonadati</taxon>
        <taxon>Pseudomonadota</taxon>
        <taxon>Alphaproteobacteria</taxon>
        <taxon>Hyphomicrobiales</taxon>
        <taxon>Rhizobiaceae</taxon>
        <taxon>Rhizobium/Agrobacterium group</taxon>
        <taxon>Rhizobium</taxon>
    </lineage>
</organism>
<dbReference type="EMBL" id="JAUSWH010000028">
    <property type="protein sequence ID" value="MDQ0458294.1"/>
    <property type="molecule type" value="Genomic_DNA"/>
</dbReference>
<reference evidence="1 2" key="1">
    <citation type="submission" date="2023-07" db="EMBL/GenBank/DDBJ databases">
        <title>Genomic Encyclopedia of Type Strains, Phase IV (KMG-IV): sequencing the most valuable type-strain genomes for metagenomic binning, comparative biology and taxonomic classification.</title>
        <authorList>
            <person name="Goeker M."/>
        </authorList>
    </citation>
    <scope>NUCLEOTIDE SEQUENCE [LARGE SCALE GENOMIC DNA]</scope>
    <source>
        <strain evidence="1 2">DSM 100301</strain>
    </source>
</reference>
<proteinExistence type="predicted"/>
<name>A0ABU0IJ99_9HYPH</name>
<accession>A0ABU0IJ99</accession>